<name>A0ACC2U2F3_9FUNG</name>
<protein>
    <submittedName>
        <fullName evidence="1">Uncharacterized protein</fullName>
    </submittedName>
</protein>
<proteinExistence type="predicted"/>
<evidence type="ECO:0000313" key="1">
    <source>
        <dbReference type="EMBL" id="KAJ9081082.1"/>
    </source>
</evidence>
<dbReference type="Proteomes" id="UP001165960">
    <property type="component" value="Unassembled WGS sequence"/>
</dbReference>
<comment type="caution">
    <text evidence="1">The sequence shown here is derived from an EMBL/GenBank/DDBJ whole genome shotgun (WGS) entry which is preliminary data.</text>
</comment>
<accession>A0ACC2U2F3</accession>
<dbReference type="EMBL" id="QTSX02001500">
    <property type="protein sequence ID" value="KAJ9081082.1"/>
    <property type="molecule type" value="Genomic_DNA"/>
</dbReference>
<organism evidence="1 2">
    <name type="scientific">Entomophthora muscae</name>
    <dbReference type="NCBI Taxonomy" id="34485"/>
    <lineage>
        <taxon>Eukaryota</taxon>
        <taxon>Fungi</taxon>
        <taxon>Fungi incertae sedis</taxon>
        <taxon>Zoopagomycota</taxon>
        <taxon>Entomophthoromycotina</taxon>
        <taxon>Entomophthoromycetes</taxon>
        <taxon>Entomophthorales</taxon>
        <taxon>Entomophthoraceae</taxon>
        <taxon>Entomophthora</taxon>
    </lineage>
</organism>
<gene>
    <name evidence="1" type="ORF">DSO57_1018391</name>
</gene>
<reference evidence="1" key="1">
    <citation type="submission" date="2022-04" db="EMBL/GenBank/DDBJ databases">
        <title>Genome of the entomopathogenic fungus Entomophthora muscae.</title>
        <authorList>
            <person name="Elya C."/>
            <person name="Lovett B.R."/>
            <person name="Lee E."/>
            <person name="Macias A.M."/>
            <person name="Hajek A.E."/>
            <person name="De Bivort B.L."/>
            <person name="Kasson M.T."/>
            <person name="De Fine Licht H.H."/>
            <person name="Stajich J.E."/>
        </authorList>
    </citation>
    <scope>NUCLEOTIDE SEQUENCE</scope>
    <source>
        <strain evidence="1">Berkeley</strain>
    </source>
</reference>
<sequence length="219" mass="24900">MIVTPCIPHYFLSAANSANCLILSFFQPALVHHQMILGLHIHKIFSLCAALYNQWERFSAYQQWVYYLFSLLSNNQRDYITSQDQLTKSIEHLCSSVPGYACEHLQEFNHLQQPWKAQVEPALNIHCTNSKQLMVALCKIQVAALQQEILELLAVITESTGFPGPSEDKGCCPGIPEQLCIYCARELIALANRPDHMKQDPYALDIDFQEMSKLIESVN</sequence>
<evidence type="ECO:0000313" key="2">
    <source>
        <dbReference type="Proteomes" id="UP001165960"/>
    </source>
</evidence>
<keyword evidence="2" id="KW-1185">Reference proteome</keyword>